<gene>
    <name evidence="1" type="ORF">N7468_010250</name>
</gene>
<accession>A0A9W9NCB3</accession>
<reference evidence="1" key="1">
    <citation type="submission" date="2022-11" db="EMBL/GenBank/DDBJ databases">
        <authorList>
            <person name="Petersen C."/>
        </authorList>
    </citation>
    <scope>NUCLEOTIDE SEQUENCE</scope>
    <source>
        <strain evidence="1">IBT 19713</strain>
    </source>
</reference>
<proteinExistence type="predicted"/>
<dbReference type="AlphaFoldDB" id="A0A9W9NCB3"/>
<evidence type="ECO:0000313" key="1">
    <source>
        <dbReference type="EMBL" id="KAJ5217242.1"/>
    </source>
</evidence>
<protein>
    <submittedName>
        <fullName evidence="1">Uncharacterized protein</fullName>
    </submittedName>
</protein>
<dbReference type="GeneID" id="83206849"/>
<organism evidence="1 2">
    <name type="scientific">Penicillium chermesinum</name>
    <dbReference type="NCBI Taxonomy" id="63820"/>
    <lineage>
        <taxon>Eukaryota</taxon>
        <taxon>Fungi</taxon>
        <taxon>Dikarya</taxon>
        <taxon>Ascomycota</taxon>
        <taxon>Pezizomycotina</taxon>
        <taxon>Eurotiomycetes</taxon>
        <taxon>Eurotiomycetidae</taxon>
        <taxon>Eurotiales</taxon>
        <taxon>Aspergillaceae</taxon>
        <taxon>Penicillium</taxon>
    </lineage>
</organism>
<comment type="caution">
    <text evidence="1">The sequence shown here is derived from an EMBL/GenBank/DDBJ whole genome shotgun (WGS) entry which is preliminary data.</text>
</comment>
<dbReference type="RefSeq" id="XP_058326113.1">
    <property type="nucleotide sequence ID" value="XM_058479545.1"/>
</dbReference>
<reference evidence="1" key="2">
    <citation type="journal article" date="2023" name="IMA Fungus">
        <title>Comparative genomic study of the Penicillium genus elucidates a diverse pangenome and 15 lateral gene transfer events.</title>
        <authorList>
            <person name="Petersen C."/>
            <person name="Sorensen T."/>
            <person name="Nielsen M.R."/>
            <person name="Sondergaard T.E."/>
            <person name="Sorensen J.L."/>
            <person name="Fitzpatrick D.A."/>
            <person name="Frisvad J.C."/>
            <person name="Nielsen K.L."/>
        </authorList>
    </citation>
    <scope>NUCLEOTIDE SEQUENCE</scope>
    <source>
        <strain evidence="1">IBT 19713</strain>
    </source>
</reference>
<keyword evidence="2" id="KW-1185">Reference proteome</keyword>
<dbReference type="EMBL" id="JAPQKS010000008">
    <property type="protein sequence ID" value="KAJ5217242.1"/>
    <property type="molecule type" value="Genomic_DNA"/>
</dbReference>
<evidence type="ECO:0000313" key="2">
    <source>
        <dbReference type="Proteomes" id="UP001150941"/>
    </source>
</evidence>
<dbReference type="Proteomes" id="UP001150941">
    <property type="component" value="Unassembled WGS sequence"/>
</dbReference>
<sequence>MGHLKIEASAQIKAGRHVQSRNRLLRPVALQNEYGFSNEIESRGGSWAWLTDGLISSACVFSADPPSTPGQIWGKIWTKAFPPSRSWPLRALCVLSVCLEWPQNTHARRSTDQD</sequence>
<name>A0A9W9NCB3_9EURO</name>